<dbReference type="GeneID" id="67210012"/>
<evidence type="ECO:0000313" key="3">
    <source>
        <dbReference type="EMBL" id="MFB9824156.1"/>
    </source>
</evidence>
<dbReference type="EMBL" id="JBHMAJ010000006">
    <property type="protein sequence ID" value="MFB9824156.1"/>
    <property type="molecule type" value="Genomic_DNA"/>
</dbReference>
<dbReference type="PANTHER" id="PTHR30483:SF37">
    <property type="entry name" value="ABC TRANSPORTER SUBSTRATE-BINDING PROTEIN"/>
    <property type="match status" value="1"/>
</dbReference>
<gene>
    <name evidence="3" type="ORF">ACFFOL_08220</name>
</gene>
<dbReference type="InterPro" id="IPR028081">
    <property type="entry name" value="Leu-bd"/>
</dbReference>
<sequence>MTQDTPTDEDGGMNRRTMLAATGGTAVAAALAGCSTLLGDSGTQAQADDADVPDEPIQAGLQTFTEGAAAVLGLQAQYGAELAVQRINDAGGIAGREMELETVHEADAHIENYTQFVDEGKEVTFGPISSGGHAALAPEVESQGVVNVSTDGTVTTLYEETVDDPTYSFRFQNYDVMECVTAAREAVSRFGAENIDTIAGINPNYAFGQDEWKFFELAMNKLVDGGVETVYEGFPDLGATDMSTHITEINNVEPDVTFSSQWGGDVTTMMNQAAANDMFDNTQLVGTVLYSAVDELERDVIESAEAVSGSRNWYWDFPNRSRWAPNGDTFSDAREEWDIVPTAHFMSGYGAVTAWATATAKLVDVIGGWPSQDQIARGLEGHGFYTPAGYHVMGTGHQGKSNAFSGRMEWSEDVGAAVLSDVNAYAPQEVSPPEGTTAEEWVNSW</sequence>
<comment type="caution">
    <text evidence="3">The sequence shown here is derived from an EMBL/GenBank/DDBJ whole genome shotgun (WGS) entry which is preliminary data.</text>
</comment>
<keyword evidence="1" id="KW-0732">Signal</keyword>
<dbReference type="InterPro" id="IPR006311">
    <property type="entry name" value="TAT_signal"/>
</dbReference>
<evidence type="ECO:0000313" key="4">
    <source>
        <dbReference type="Proteomes" id="UP001589595"/>
    </source>
</evidence>
<dbReference type="SUPFAM" id="SSF53822">
    <property type="entry name" value="Periplasmic binding protein-like I"/>
    <property type="match status" value="1"/>
</dbReference>
<keyword evidence="4" id="KW-1185">Reference proteome</keyword>
<organism evidence="3 4">
    <name type="scientific">Halobaculum roseum</name>
    <dbReference type="NCBI Taxonomy" id="2175149"/>
    <lineage>
        <taxon>Archaea</taxon>
        <taxon>Methanobacteriati</taxon>
        <taxon>Methanobacteriota</taxon>
        <taxon>Stenosarchaea group</taxon>
        <taxon>Halobacteria</taxon>
        <taxon>Halobacteriales</taxon>
        <taxon>Haloferacaceae</taxon>
        <taxon>Halobaculum</taxon>
    </lineage>
</organism>
<name>A0ABD5MQ62_9EURY</name>
<dbReference type="Proteomes" id="UP001589595">
    <property type="component" value="Unassembled WGS sequence"/>
</dbReference>
<reference evidence="3" key="1">
    <citation type="submission" date="2024-09" db="EMBL/GenBank/DDBJ databases">
        <authorList>
            <person name="Sun Q."/>
        </authorList>
    </citation>
    <scope>NUCLEOTIDE SEQUENCE [LARGE SCALE GENOMIC DNA]</scope>
    <source>
        <strain evidence="3">JCM 31273</strain>
    </source>
</reference>
<feature type="domain" description="Leucine-binding protein" evidence="2">
    <location>
        <begin position="56"/>
        <end position="404"/>
    </location>
</feature>
<dbReference type="PANTHER" id="PTHR30483">
    <property type="entry name" value="LEUCINE-SPECIFIC-BINDING PROTEIN"/>
    <property type="match status" value="1"/>
</dbReference>
<dbReference type="Pfam" id="PF13458">
    <property type="entry name" value="Peripla_BP_6"/>
    <property type="match status" value="1"/>
</dbReference>
<dbReference type="AlphaFoldDB" id="A0ABD5MQ62"/>
<evidence type="ECO:0000256" key="1">
    <source>
        <dbReference type="ARBA" id="ARBA00022729"/>
    </source>
</evidence>
<evidence type="ECO:0000259" key="2">
    <source>
        <dbReference type="Pfam" id="PF13458"/>
    </source>
</evidence>
<proteinExistence type="predicted"/>
<protein>
    <submittedName>
        <fullName evidence="3">ABC transporter substrate-binding protein</fullName>
    </submittedName>
</protein>
<dbReference type="InterPro" id="IPR028082">
    <property type="entry name" value="Peripla_BP_I"/>
</dbReference>
<dbReference type="Gene3D" id="3.40.50.2300">
    <property type="match status" value="2"/>
</dbReference>
<dbReference type="PROSITE" id="PS51318">
    <property type="entry name" value="TAT"/>
    <property type="match status" value="1"/>
</dbReference>
<dbReference type="InterPro" id="IPR051010">
    <property type="entry name" value="BCAA_transport"/>
</dbReference>
<accession>A0ABD5MQ62</accession>
<dbReference type="RefSeq" id="WP_225935181.1">
    <property type="nucleotide sequence ID" value="NZ_CP082286.1"/>
</dbReference>